<protein>
    <submittedName>
        <fullName evidence="2">tRNA threonylcarbamoyl adenosine modification protein, Sua5/YciO/YrdC/YwlC family</fullName>
    </submittedName>
</protein>
<accession>A0A1W1Z9Q0</accession>
<dbReference type="Gene3D" id="3.90.870.10">
    <property type="entry name" value="DHBP synthase"/>
    <property type="match status" value="1"/>
</dbReference>
<dbReference type="Pfam" id="PF01300">
    <property type="entry name" value="Sua5_yciO_yrdC"/>
    <property type="match status" value="1"/>
</dbReference>
<dbReference type="PROSITE" id="PS51163">
    <property type="entry name" value="YRDC"/>
    <property type="match status" value="1"/>
</dbReference>
<evidence type="ECO:0000313" key="2">
    <source>
        <dbReference type="EMBL" id="SMC45042.1"/>
    </source>
</evidence>
<dbReference type="RefSeq" id="WP_084016428.1">
    <property type="nucleotide sequence ID" value="NZ_FWXS01000002.1"/>
</dbReference>
<dbReference type="Proteomes" id="UP000192393">
    <property type="component" value="Unassembled WGS sequence"/>
</dbReference>
<dbReference type="STRING" id="1434700.SAMN06296427_102272"/>
<proteinExistence type="predicted"/>
<dbReference type="PANTHER" id="PTHR42828:SF3">
    <property type="entry name" value="THREONYLCARBAMOYL-AMP SYNTHASE"/>
    <property type="match status" value="1"/>
</dbReference>
<dbReference type="GO" id="GO:0003725">
    <property type="term" value="F:double-stranded RNA binding"/>
    <property type="evidence" value="ECO:0007669"/>
    <property type="project" value="InterPro"/>
</dbReference>
<dbReference type="InterPro" id="IPR017945">
    <property type="entry name" value="DHBP_synth_RibB-like_a/b_dom"/>
</dbReference>
<dbReference type="NCBIfam" id="TIGR00057">
    <property type="entry name" value="L-threonylcarbamoyladenylate synthase"/>
    <property type="match status" value="1"/>
</dbReference>
<dbReference type="InterPro" id="IPR052532">
    <property type="entry name" value="SUA5_domain"/>
</dbReference>
<evidence type="ECO:0000313" key="3">
    <source>
        <dbReference type="Proteomes" id="UP000192393"/>
    </source>
</evidence>
<dbReference type="PANTHER" id="PTHR42828">
    <property type="entry name" value="DHBP SYNTHASE RIBB-LIKE ALPHA/BETA DOMAIN-CONTAINING PROTEIN"/>
    <property type="match status" value="1"/>
</dbReference>
<dbReference type="AlphaFoldDB" id="A0A1W1Z9Q0"/>
<reference evidence="2 3" key="1">
    <citation type="submission" date="2017-04" db="EMBL/GenBank/DDBJ databases">
        <authorList>
            <person name="Afonso C.L."/>
            <person name="Miller P.J."/>
            <person name="Scott M.A."/>
            <person name="Spackman E."/>
            <person name="Goraichik I."/>
            <person name="Dimitrov K.M."/>
            <person name="Suarez D.L."/>
            <person name="Swayne D.E."/>
        </authorList>
    </citation>
    <scope>NUCLEOTIDE SEQUENCE [LARGE SCALE GENOMIC DNA]</scope>
    <source>
        <strain evidence="2 3">CGMCC 1.12708</strain>
    </source>
</reference>
<sequence length="207" mass="23092">MAKLIKVHPENPHERAINQIVDVLKNGGLIIYPSDTVYGLGCDITNMKAMEKLAKIKGVKLDKSQFSFVCNDLSHLSQYTKPISNSNFKLLRRALPGPFTFVLEASNNLPNAYKHRKTIGIRVPDHHIPRCIVEKLGNPIASTSIHDEDEIIEYITDPELIAEKFDKLVDLVVDSGVGDNRASTIVDITNDDVVVLREGKGDINEFM</sequence>
<gene>
    <name evidence="2" type="ORF">SAMN06296427_102272</name>
</gene>
<organism evidence="2 3">
    <name type="scientific">Moheibacter sediminis</name>
    <dbReference type="NCBI Taxonomy" id="1434700"/>
    <lineage>
        <taxon>Bacteria</taxon>
        <taxon>Pseudomonadati</taxon>
        <taxon>Bacteroidota</taxon>
        <taxon>Flavobacteriia</taxon>
        <taxon>Flavobacteriales</taxon>
        <taxon>Weeksellaceae</taxon>
        <taxon>Moheibacter</taxon>
    </lineage>
</organism>
<dbReference type="EMBL" id="FWXS01000002">
    <property type="protein sequence ID" value="SMC45042.1"/>
    <property type="molecule type" value="Genomic_DNA"/>
</dbReference>
<keyword evidence="3" id="KW-1185">Reference proteome</keyword>
<dbReference type="OrthoDB" id="9814580at2"/>
<evidence type="ECO:0000259" key="1">
    <source>
        <dbReference type="PROSITE" id="PS51163"/>
    </source>
</evidence>
<name>A0A1W1Z9Q0_9FLAO</name>
<dbReference type="SUPFAM" id="SSF55821">
    <property type="entry name" value="YrdC/RibB"/>
    <property type="match status" value="1"/>
</dbReference>
<dbReference type="InterPro" id="IPR006070">
    <property type="entry name" value="Sua5-like_dom"/>
</dbReference>
<feature type="domain" description="YrdC-like" evidence="1">
    <location>
        <begin position="14"/>
        <end position="201"/>
    </location>
</feature>